<dbReference type="Proteomes" id="UP001303587">
    <property type="component" value="Chromosome"/>
</dbReference>
<organism evidence="1 2">
    <name type="scientific">Methanolapillus millepedarum</name>
    <dbReference type="NCBI Taxonomy" id="3028296"/>
    <lineage>
        <taxon>Archaea</taxon>
        <taxon>Methanobacteriati</taxon>
        <taxon>Methanobacteriota</taxon>
        <taxon>Stenosarchaea group</taxon>
        <taxon>Methanomicrobia</taxon>
        <taxon>Methanosarcinales</taxon>
        <taxon>Methanosarcinaceae</taxon>
        <taxon>Methanolapillus</taxon>
    </lineage>
</organism>
<dbReference type="AlphaFoldDB" id="A0AA97A382"/>
<reference evidence="1 2" key="1">
    <citation type="submission" date="2023-07" db="EMBL/GenBank/DDBJ databases">
        <title>Closed genoem sequence of Methanosarcinaceae archaeon Ac7.</title>
        <authorList>
            <person name="Poehlein A."/>
            <person name="Protasov E."/>
            <person name="Platt K."/>
            <person name="Reeh H."/>
            <person name="Daniel R."/>
            <person name="Brune A."/>
        </authorList>
    </citation>
    <scope>NUCLEOTIDE SEQUENCE [LARGE SCALE GENOMIC DNA]</scope>
    <source>
        <strain evidence="1 2">Ac7</strain>
    </source>
</reference>
<dbReference type="EMBL" id="CP131060">
    <property type="protein sequence ID" value="WNY24773.1"/>
    <property type="molecule type" value="Genomic_DNA"/>
</dbReference>
<protein>
    <submittedName>
        <fullName evidence="1">Uncharacterized protein</fullName>
    </submittedName>
</protein>
<proteinExistence type="predicted"/>
<name>A0AA97A382_9EURY</name>
<evidence type="ECO:0000313" key="1">
    <source>
        <dbReference type="EMBL" id="WNY24773.1"/>
    </source>
</evidence>
<accession>A0AA97A382</accession>
<keyword evidence="2" id="KW-1185">Reference proteome</keyword>
<evidence type="ECO:0000313" key="2">
    <source>
        <dbReference type="Proteomes" id="UP001303587"/>
    </source>
</evidence>
<gene>
    <name evidence="1" type="ORF">MsAc7_02980</name>
</gene>
<sequence>MEFLLFFILFFILFFCGAGMRALYDITFLKTPFDVQPDVFIFSSVIFHFHLLIENIHNLSINFINTQDILKE</sequence>